<dbReference type="AlphaFoldDB" id="A0A2D2C132"/>
<organism evidence="1 2">
    <name type="scientific">Paracoccus yeei</name>
    <dbReference type="NCBI Taxonomy" id="147645"/>
    <lineage>
        <taxon>Bacteria</taxon>
        <taxon>Pseudomonadati</taxon>
        <taxon>Pseudomonadota</taxon>
        <taxon>Alphaproteobacteria</taxon>
        <taxon>Rhodobacterales</taxon>
        <taxon>Paracoccaceae</taxon>
        <taxon>Paracoccus</taxon>
    </lineage>
</organism>
<evidence type="ECO:0000313" key="2">
    <source>
        <dbReference type="Proteomes" id="UP000229314"/>
    </source>
</evidence>
<proteinExistence type="predicted"/>
<dbReference type="GeneID" id="78898116"/>
<sequence length="100" mass="11158">MTECLECRQLSEDVFDMLKVAEIAVEVDELERAAALEKADLQSAYGGFKQQIGAERVTRDSPEWDAMLRATAGEYAAYKAAKRKVYNAKRRLKAAISAAR</sequence>
<evidence type="ECO:0000313" key="1">
    <source>
        <dbReference type="EMBL" id="ATQ56212.1"/>
    </source>
</evidence>
<protein>
    <submittedName>
        <fullName evidence="1">Uncharacterized protein</fullName>
    </submittedName>
</protein>
<gene>
    <name evidence="1" type="ORF">PYTT13_10595</name>
</gene>
<accession>A0A2D2C132</accession>
<reference evidence="1 2" key="1">
    <citation type="submission" date="2017-10" db="EMBL/GenBank/DDBJ databases">
        <title>Complete genome sequence of Paracoccus yeei TT13 isolated from human skin.</title>
        <authorList>
            <person name="Lee K."/>
            <person name="Lim J.Y."/>
            <person name="Hwang I."/>
        </authorList>
    </citation>
    <scope>NUCLEOTIDE SEQUENCE [LARGE SCALE GENOMIC DNA]</scope>
    <source>
        <strain evidence="1 2">TT13</strain>
    </source>
</reference>
<dbReference type="RefSeq" id="WP_099649076.1">
    <property type="nucleotide sequence ID" value="NZ_CP024422.1"/>
</dbReference>
<name>A0A2D2C132_9RHOB</name>
<dbReference type="EMBL" id="CP024422">
    <property type="protein sequence ID" value="ATQ56212.1"/>
    <property type="molecule type" value="Genomic_DNA"/>
</dbReference>
<dbReference type="Proteomes" id="UP000229314">
    <property type="component" value="Chromosome"/>
</dbReference>